<proteinExistence type="predicted"/>
<accession>A0ABN7EMW0</accession>
<organism evidence="1 2">
    <name type="scientific">Flavobacterium collinsii</name>
    <dbReference type="NCBI Taxonomy" id="1114861"/>
    <lineage>
        <taxon>Bacteria</taxon>
        <taxon>Pseudomonadati</taxon>
        <taxon>Bacteroidota</taxon>
        <taxon>Flavobacteriia</taxon>
        <taxon>Flavobacteriales</taxon>
        <taxon>Flavobacteriaceae</taxon>
        <taxon>Flavobacterium</taxon>
    </lineage>
</organism>
<gene>
    <name evidence="1" type="ORF">FLACOL7796_03438</name>
</gene>
<comment type="caution">
    <text evidence="1">The sequence shown here is derived from an EMBL/GenBank/DDBJ whole genome shotgun (WGS) entry which is preliminary data.</text>
</comment>
<evidence type="ECO:0000313" key="2">
    <source>
        <dbReference type="Proteomes" id="UP000474567"/>
    </source>
</evidence>
<name>A0ABN7EMW0_9FLAO</name>
<reference evidence="1 2" key="1">
    <citation type="submission" date="2020-02" db="EMBL/GenBank/DDBJ databases">
        <authorList>
            <person name="Criscuolo A."/>
        </authorList>
    </citation>
    <scope>NUCLEOTIDE SEQUENCE [LARGE SCALE GENOMIC DNA]</scope>
    <source>
        <strain evidence="1">CECT7796</strain>
    </source>
</reference>
<protein>
    <submittedName>
        <fullName evidence="1">Uncharacterized protein</fullName>
    </submittedName>
</protein>
<dbReference type="Proteomes" id="UP000474567">
    <property type="component" value="Unassembled WGS sequence"/>
</dbReference>
<sequence>MIDFNRWSSEAHPRNAGEDVTYIHGIWETPLLTDEIIAKINY</sequence>
<dbReference type="EMBL" id="CADCST010000105">
    <property type="protein sequence ID" value="CAA9200779.1"/>
    <property type="molecule type" value="Genomic_DNA"/>
</dbReference>
<keyword evidence="2" id="KW-1185">Reference proteome</keyword>
<evidence type="ECO:0000313" key="1">
    <source>
        <dbReference type="EMBL" id="CAA9200779.1"/>
    </source>
</evidence>